<reference evidence="3" key="2">
    <citation type="journal article" date="2010" name="Stand. Genomic Sci.">
        <title>Complete genome sequence of Thermaerobacter marianensis type strain (7p75aT).</title>
        <authorList>
            <person name="Han C."/>
            <person name="Gu W."/>
            <person name="Zhang X."/>
            <person name="Lapidus A."/>
            <person name="Nolan M."/>
            <person name="Copeland A."/>
            <person name="Lucas S."/>
            <person name="Glavina Del Rio T."/>
            <person name="Tice H."/>
            <person name="Cheng J."/>
            <person name="Tapia R."/>
            <person name="Goodwin L."/>
            <person name="Pitluck S."/>
            <person name="Pagani I."/>
            <person name="Ivanova N."/>
            <person name="Mavromatis K."/>
            <person name="Mikhailova N."/>
            <person name="Pati A."/>
            <person name="Chen A."/>
            <person name="Palaniappan K."/>
            <person name="Land M."/>
            <person name="Hauser L."/>
            <person name="Chang Y."/>
            <person name="Jeffries C."/>
            <person name="Schneider S."/>
            <person name="Rohde M."/>
            <person name="Goker M."/>
            <person name="Pukall R."/>
            <person name="Woyke T."/>
            <person name="Bristow J."/>
            <person name="Eisen J."/>
            <person name="Markowitz V."/>
            <person name="Hugenholtz P."/>
            <person name="Kyrpides N."/>
            <person name="Klenk H."/>
            <person name="Detter J."/>
        </authorList>
    </citation>
    <scope>NUCLEOTIDE SEQUENCE [LARGE SCALE GENOMIC DNA]</scope>
    <source>
        <strain evidence="3">ATCC 700841 / DSM 12885 / JCM 10246 / 7p75a</strain>
    </source>
</reference>
<evidence type="ECO:0008006" key="4">
    <source>
        <dbReference type="Google" id="ProtNLM"/>
    </source>
</evidence>
<dbReference type="Gene3D" id="2.60.120.1140">
    <property type="entry name" value="Protein of unknown function DUF192"/>
    <property type="match status" value="1"/>
</dbReference>
<gene>
    <name evidence="2" type="ordered locus">Tmar_0456</name>
</gene>
<dbReference type="RefSeq" id="WP_013494882.1">
    <property type="nucleotide sequence ID" value="NC_014831.1"/>
</dbReference>
<organism evidence="2 3">
    <name type="scientific">Thermaerobacter marianensis (strain ATCC 700841 / DSM 12885 / JCM 10246 / 7p75a)</name>
    <dbReference type="NCBI Taxonomy" id="644966"/>
    <lineage>
        <taxon>Bacteria</taxon>
        <taxon>Bacillati</taxon>
        <taxon>Bacillota</taxon>
        <taxon>Clostridia</taxon>
        <taxon>Eubacteriales</taxon>
        <taxon>Clostridiales Family XVII. Incertae Sedis</taxon>
        <taxon>Thermaerobacter</taxon>
    </lineage>
</organism>
<dbReference type="InterPro" id="IPR038695">
    <property type="entry name" value="Saro_0823-like_sf"/>
</dbReference>
<protein>
    <recommendedName>
        <fullName evidence="4">DUF192 domain-containing protein</fullName>
    </recommendedName>
</protein>
<dbReference type="InterPro" id="IPR003795">
    <property type="entry name" value="DUF192"/>
</dbReference>
<evidence type="ECO:0000313" key="3">
    <source>
        <dbReference type="Proteomes" id="UP000008915"/>
    </source>
</evidence>
<dbReference type="Proteomes" id="UP000008915">
    <property type="component" value="Chromosome"/>
</dbReference>
<evidence type="ECO:0000256" key="1">
    <source>
        <dbReference type="SAM" id="MobiDB-lite"/>
    </source>
</evidence>
<dbReference type="STRING" id="644966.Tmar_0456"/>
<dbReference type="EMBL" id="CP002344">
    <property type="protein sequence ID" value="ADU50577.1"/>
    <property type="molecule type" value="Genomic_DNA"/>
</dbReference>
<name>E6SGN1_THEM7</name>
<sequence length="150" mass="16116">MHWGVDQDAGREPDRPIAWSPRRPPGPGPVRVINLTRGTVLGDRITVAASWRARARGLLGRPALAPGEGLVLWPCRWVHGLGMAFAIDVVHVDRQGRVVAAYRLDPGRVGPPVWRGQAVLELPAGTIAATGTRTGDRLQWMVSAAGDVTV</sequence>
<dbReference type="AlphaFoldDB" id="E6SGN1"/>
<proteinExistence type="predicted"/>
<keyword evidence="3" id="KW-1185">Reference proteome</keyword>
<dbReference type="Pfam" id="PF02643">
    <property type="entry name" value="DUF192"/>
    <property type="match status" value="1"/>
</dbReference>
<feature type="region of interest" description="Disordered" evidence="1">
    <location>
        <begin position="1"/>
        <end position="25"/>
    </location>
</feature>
<dbReference type="OrthoDB" id="9813379at2"/>
<dbReference type="KEGG" id="tmr:Tmar_0456"/>
<dbReference type="HOGENOM" id="CLU_097039_4_0_9"/>
<reference evidence="2 3" key="1">
    <citation type="journal article" date="2010" name="Stand. Genomic Sci.">
        <title>Complete genome sequence of Thermaerobacter marianensis type strain (7p75a).</title>
        <authorList>
            <person name="Han C."/>
            <person name="Gu W."/>
            <person name="Zhang X."/>
            <person name="Lapidus A."/>
            <person name="Nolan M."/>
            <person name="Copeland A."/>
            <person name="Lucas S."/>
            <person name="Del Rio T.G."/>
            <person name="Tice H."/>
            <person name="Cheng J.F."/>
            <person name="Tapia R."/>
            <person name="Goodwin L."/>
            <person name="Pitluck S."/>
            <person name="Pagani I."/>
            <person name="Ivanova N."/>
            <person name="Mavromatis K."/>
            <person name="Mikhailova N."/>
            <person name="Pati A."/>
            <person name="Chen A."/>
            <person name="Palaniappan K."/>
            <person name="Land M."/>
            <person name="Hauser L."/>
            <person name="Chang Y.J."/>
            <person name="Jeffries C.D."/>
            <person name="Schneider S."/>
            <person name="Rohde M."/>
            <person name="Goker M."/>
            <person name="Pukall R."/>
            <person name="Woyke T."/>
            <person name="Bristow J."/>
            <person name="Eisen J.A."/>
            <person name="Markowitz V."/>
            <person name="Hugenholtz P."/>
            <person name="Kyrpides N.C."/>
            <person name="Klenk H.P."/>
            <person name="Detter J.C."/>
        </authorList>
    </citation>
    <scope>NUCLEOTIDE SEQUENCE [LARGE SCALE GENOMIC DNA]</scope>
    <source>
        <strain evidence="3">ATCC 700841 / DSM 12885 / JCM 10246 / 7p75a</strain>
    </source>
</reference>
<accession>E6SGN1</accession>
<evidence type="ECO:0000313" key="2">
    <source>
        <dbReference type="EMBL" id="ADU50577.1"/>
    </source>
</evidence>
<dbReference type="eggNOG" id="COG1430">
    <property type="taxonomic scope" value="Bacteria"/>
</dbReference>